<evidence type="ECO:0000313" key="2">
    <source>
        <dbReference type="Proteomes" id="UP000747110"/>
    </source>
</evidence>
<dbReference type="AlphaFoldDB" id="A0A8J4FN30"/>
<sequence length="115" mass="12352">MGQWVVEHARVWEVATECGGARLSLAVGAACEWEYVVLRTPSGKLCHAIMRALHFTGRGGVGRAMGMGGWFVPCRTTGVPPGLQGCSAGLALLFRYSRANTEQTTCCNELGWKHG</sequence>
<organism evidence="1 2">
    <name type="scientific">Volvox reticuliferus</name>
    <dbReference type="NCBI Taxonomy" id="1737510"/>
    <lineage>
        <taxon>Eukaryota</taxon>
        <taxon>Viridiplantae</taxon>
        <taxon>Chlorophyta</taxon>
        <taxon>core chlorophytes</taxon>
        <taxon>Chlorophyceae</taxon>
        <taxon>CS clade</taxon>
        <taxon>Chlamydomonadales</taxon>
        <taxon>Volvocaceae</taxon>
        <taxon>Volvox</taxon>
    </lineage>
</organism>
<protein>
    <submittedName>
        <fullName evidence="1">Uncharacterized protein</fullName>
    </submittedName>
</protein>
<proteinExistence type="predicted"/>
<dbReference type="Proteomes" id="UP000747110">
    <property type="component" value="Unassembled WGS sequence"/>
</dbReference>
<keyword evidence="2" id="KW-1185">Reference proteome</keyword>
<dbReference type="EMBL" id="BNCP01000026">
    <property type="protein sequence ID" value="GIL83089.1"/>
    <property type="molecule type" value="Genomic_DNA"/>
</dbReference>
<dbReference type="OrthoDB" id="40902at2759"/>
<name>A0A8J4FN30_9CHLO</name>
<evidence type="ECO:0000313" key="1">
    <source>
        <dbReference type="EMBL" id="GIL83089.1"/>
    </source>
</evidence>
<comment type="caution">
    <text evidence="1">The sequence shown here is derived from an EMBL/GenBank/DDBJ whole genome shotgun (WGS) entry which is preliminary data.</text>
</comment>
<reference evidence="1" key="1">
    <citation type="journal article" date="2021" name="Proc. Natl. Acad. Sci. U.S.A.">
        <title>Three genomes in the algal genus Volvox reveal the fate of a haploid sex-determining region after a transition to homothallism.</title>
        <authorList>
            <person name="Yamamoto K."/>
            <person name="Hamaji T."/>
            <person name="Kawai-Toyooka H."/>
            <person name="Matsuzaki R."/>
            <person name="Takahashi F."/>
            <person name="Nishimura Y."/>
            <person name="Kawachi M."/>
            <person name="Noguchi H."/>
            <person name="Minakuchi Y."/>
            <person name="Umen J.G."/>
            <person name="Toyoda A."/>
            <person name="Nozaki H."/>
        </authorList>
    </citation>
    <scope>NUCLEOTIDE SEQUENCE</scope>
    <source>
        <strain evidence="1">NIES-3786</strain>
    </source>
</reference>
<gene>
    <name evidence="1" type="ORF">Vretifemale_11898</name>
</gene>
<feature type="non-terminal residue" evidence="1">
    <location>
        <position position="115"/>
    </location>
</feature>
<accession>A0A8J4FN30</accession>